<keyword evidence="3 5" id="KW-0964">Secreted</keyword>
<dbReference type="InterPro" id="IPR031825">
    <property type="entry name" value="RXLR"/>
</dbReference>
<reference evidence="7" key="1">
    <citation type="journal article" date="2009" name="Nature">
        <title>Genome sequence and analysis of the Irish potato famine pathogen Phytophthora infestans.</title>
        <authorList>
            <consortium name="The Broad Institute Genome Sequencing Platform"/>
            <person name="Haas B.J."/>
            <person name="Kamoun S."/>
            <person name="Zody M.C."/>
            <person name="Jiang R.H."/>
            <person name="Handsaker R.E."/>
            <person name="Cano L.M."/>
            <person name="Grabherr M."/>
            <person name="Kodira C.D."/>
            <person name="Raffaele S."/>
            <person name="Torto-Alalibo T."/>
            <person name="Bozkurt T.O."/>
            <person name="Ah-Fong A.M."/>
            <person name="Alvarado L."/>
            <person name="Anderson V.L."/>
            <person name="Armstrong M.R."/>
            <person name="Avrova A."/>
            <person name="Baxter L."/>
            <person name="Beynon J."/>
            <person name="Boevink P.C."/>
            <person name="Bollmann S.R."/>
            <person name="Bos J.I."/>
            <person name="Bulone V."/>
            <person name="Cai G."/>
            <person name="Cakir C."/>
            <person name="Carrington J.C."/>
            <person name="Chawner M."/>
            <person name="Conti L."/>
            <person name="Costanzo S."/>
            <person name="Ewan R."/>
            <person name="Fahlgren N."/>
            <person name="Fischbach M.A."/>
            <person name="Fugelstad J."/>
            <person name="Gilroy E.M."/>
            <person name="Gnerre S."/>
            <person name="Green P.J."/>
            <person name="Grenville-Briggs L.J."/>
            <person name="Griffith J."/>
            <person name="Grunwald N.J."/>
            <person name="Horn K."/>
            <person name="Horner N.R."/>
            <person name="Hu C.H."/>
            <person name="Huitema E."/>
            <person name="Jeong D.H."/>
            <person name="Jones A.M."/>
            <person name="Jones J.D."/>
            <person name="Jones R.W."/>
            <person name="Karlsson E.K."/>
            <person name="Kunjeti S.G."/>
            <person name="Lamour K."/>
            <person name="Liu Z."/>
            <person name="Ma L."/>
            <person name="Maclean D."/>
            <person name="Chibucos M.C."/>
            <person name="McDonald H."/>
            <person name="McWalters J."/>
            <person name="Meijer H.J."/>
            <person name="Morgan W."/>
            <person name="Morris P.F."/>
            <person name="Munro C.A."/>
            <person name="O'Neill K."/>
            <person name="Ospina-Giraldo M."/>
            <person name="Pinzon A."/>
            <person name="Pritchard L."/>
            <person name="Ramsahoye B."/>
            <person name="Ren Q."/>
            <person name="Restrepo S."/>
            <person name="Roy S."/>
            <person name="Sadanandom A."/>
            <person name="Savidor A."/>
            <person name="Schornack S."/>
            <person name="Schwartz D.C."/>
            <person name="Schumann U.D."/>
            <person name="Schwessinger B."/>
            <person name="Seyer L."/>
            <person name="Sharpe T."/>
            <person name="Silvar C."/>
            <person name="Song J."/>
            <person name="Studholme D.J."/>
            <person name="Sykes S."/>
            <person name="Thines M."/>
            <person name="van de Vondervoort P.J."/>
            <person name="Phuntumart V."/>
            <person name="Wawra S."/>
            <person name="Weide R."/>
            <person name="Win J."/>
            <person name="Young C."/>
            <person name="Zhou S."/>
            <person name="Fry W."/>
            <person name="Meyers B.C."/>
            <person name="van West P."/>
            <person name="Ristaino J."/>
            <person name="Govers F."/>
            <person name="Birch P.R."/>
            <person name="Whisson S.C."/>
            <person name="Judelson H.S."/>
            <person name="Nusbaum C."/>
        </authorList>
    </citation>
    <scope>NUCLEOTIDE SEQUENCE [LARGE SCALE GENOMIC DNA]</scope>
    <source>
        <strain evidence="7">T30-4</strain>
    </source>
</reference>
<dbReference type="VEuPathDB" id="FungiDB:PITG_08949"/>
<comment type="similarity">
    <text evidence="2 5">Belongs to the RxLR effector family.</text>
</comment>
<keyword evidence="4 5" id="KW-0732">Signal</keyword>
<name>D0NDK4_PHYIT</name>
<accession>D0NDK4</accession>
<proteinExistence type="inferred from homology"/>
<feature type="chain" id="PRO_5045002465" description="RxLR effector protein" evidence="5">
    <location>
        <begin position="21"/>
        <end position="99"/>
    </location>
</feature>
<comment type="function">
    <text evidence="5">Effector that suppresses plant defense responses during pathogen infection.</text>
</comment>
<dbReference type="HOGENOM" id="CLU_2325299_0_0_1"/>
<evidence type="ECO:0000256" key="4">
    <source>
        <dbReference type="ARBA" id="ARBA00022729"/>
    </source>
</evidence>
<dbReference type="AlphaFoldDB" id="D0NDK4"/>
<comment type="subcellular location">
    <subcellularLocation>
        <location evidence="1 5">Secreted</location>
    </subcellularLocation>
</comment>
<comment type="domain">
    <text evidence="5">The RxLR-dEER motif acts to carry the protein into the host cell cytoplasm through binding to cell surface phosphatidylinositol-3-phosphate.</text>
</comment>
<keyword evidence="7" id="KW-1185">Reference proteome</keyword>
<dbReference type="EMBL" id="DS028133">
    <property type="protein sequence ID" value="EEY56161.1"/>
    <property type="molecule type" value="Genomic_DNA"/>
</dbReference>
<evidence type="ECO:0000256" key="1">
    <source>
        <dbReference type="ARBA" id="ARBA00004613"/>
    </source>
</evidence>
<evidence type="ECO:0000313" key="6">
    <source>
        <dbReference type="EMBL" id="EEY56161.1"/>
    </source>
</evidence>
<sequence length="99" mass="10946">MRLAYIIAVVIAGALPSSNALHAVYDAKALNELKTLPDFASTSHTDGNRLLRRVDNEESETEEERVLDLKNSVKKLNPINPPTPNGCTYSRNHVVRTTC</sequence>
<gene>
    <name evidence="6" type="ORF">PITG_08949</name>
</gene>
<protein>
    <recommendedName>
        <fullName evidence="5">RxLR effector protein</fullName>
    </recommendedName>
</protein>
<feature type="signal peptide" evidence="5">
    <location>
        <begin position="1"/>
        <end position="20"/>
    </location>
</feature>
<organism evidence="6 7">
    <name type="scientific">Phytophthora infestans (strain T30-4)</name>
    <name type="common">Potato late blight agent</name>
    <dbReference type="NCBI Taxonomy" id="403677"/>
    <lineage>
        <taxon>Eukaryota</taxon>
        <taxon>Sar</taxon>
        <taxon>Stramenopiles</taxon>
        <taxon>Oomycota</taxon>
        <taxon>Peronosporomycetes</taxon>
        <taxon>Peronosporales</taxon>
        <taxon>Peronosporaceae</taxon>
        <taxon>Phytophthora</taxon>
    </lineage>
</organism>
<evidence type="ECO:0000256" key="2">
    <source>
        <dbReference type="ARBA" id="ARBA00010400"/>
    </source>
</evidence>
<dbReference type="OrthoDB" id="145720at2759"/>
<dbReference type="RefSeq" id="XP_002902991.1">
    <property type="nucleotide sequence ID" value="XM_002902945.1"/>
</dbReference>
<dbReference type="KEGG" id="pif:PITG_08949"/>
<dbReference type="InParanoid" id="D0NDK4"/>
<dbReference type="GeneID" id="9462209"/>
<evidence type="ECO:0000313" key="7">
    <source>
        <dbReference type="Proteomes" id="UP000006643"/>
    </source>
</evidence>
<dbReference type="Pfam" id="PF16810">
    <property type="entry name" value="RXLR"/>
    <property type="match status" value="1"/>
</dbReference>
<dbReference type="Proteomes" id="UP000006643">
    <property type="component" value="Unassembled WGS sequence"/>
</dbReference>
<evidence type="ECO:0000256" key="5">
    <source>
        <dbReference type="RuleBase" id="RU367124"/>
    </source>
</evidence>
<evidence type="ECO:0000256" key="3">
    <source>
        <dbReference type="ARBA" id="ARBA00022525"/>
    </source>
</evidence>